<sequence>MWDIIQLENHDSVTSTIVNERSAPYVHLCEETSSTVKSKNIWSTSGASVLPSIPGNVKPSLIPWQILVPIFLVAKPLYWFSEYIQVYGPFAMGLLLANKSLASAQLADEFFEAVMYHHFIAFHVRCTACPSKIECLQKRIISALYLYLNEAYFSKDSMMHKPHNWHDDSQLFLIITPPAHYYTIVRSQTVVLRNDAYRFGLLWVLGIE</sequence>
<keyword evidence="2" id="KW-1185">Reference proteome</keyword>
<reference evidence="2" key="1">
    <citation type="journal article" date="2017" name="Nat. Ecol. Evol.">
        <title>Genome expansion and lineage-specific genetic innovations in the forest pathogenic fungi Armillaria.</title>
        <authorList>
            <person name="Sipos G."/>
            <person name="Prasanna A.N."/>
            <person name="Walter M.C."/>
            <person name="O'Connor E."/>
            <person name="Balint B."/>
            <person name="Krizsan K."/>
            <person name="Kiss B."/>
            <person name="Hess J."/>
            <person name="Varga T."/>
            <person name="Slot J."/>
            <person name="Riley R."/>
            <person name="Boka B."/>
            <person name="Rigling D."/>
            <person name="Barry K."/>
            <person name="Lee J."/>
            <person name="Mihaltcheva S."/>
            <person name="LaButti K."/>
            <person name="Lipzen A."/>
            <person name="Waldron R."/>
            <person name="Moloney N.M."/>
            <person name="Sperisen C."/>
            <person name="Kredics L."/>
            <person name="Vagvoelgyi C."/>
            <person name="Patrignani A."/>
            <person name="Fitzpatrick D."/>
            <person name="Nagy I."/>
            <person name="Doyle S."/>
            <person name="Anderson J.B."/>
            <person name="Grigoriev I.V."/>
            <person name="Gueldener U."/>
            <person name="Muensterkoetter M."/>
            <person name="Nagy L.G."/>
        </authorList>
    </citation>
    <scope>NUCLEOTIDE SEQUENCE [LARGE SCALE GENOMIC DNA]</scope>
    <source>
        <strain evidence="2">Ar21-2</strain>
    </source>
</reference>
<proteinExistence type="predicted"/>
<dbReference type="InParanoid" id="A0A2H3CT24"/>
<dbReference type="Proteomes" id="UP000217790">
    <property type="component" value="Unassembled WGS sequence"/>
</dbReference>
<evidence type="ECO:0000313" key="1">
    <source>
        <dbReference type="EMBL" id="PBK85010.1"/>
    </source>
</evidence>
<name>A0A2H3CT24_ARMGA</name>
<organism evidence="1 2">
    <name type="scientific">Armillaria gallica</name>
    <name type="common">Bulbous honey fungus</name>
    <name type="synonym">Armillaria bulbosa</name>
    <dbReference type="NCBI Taxonomy" id="47427"/>
    <lineage>
        <taxon>Eukaryota</taxon>
        <taxon>Fungi</taxon>
        <taxon>Dikarya</taxon>
        <taxon>Basidiomycota</taxon>
        <taxon>Agaricomycotina</taxon>
        <taxon>Agaricomycetes</taxon>
        <taxon>Agaricomycetidae</taxon>
        <taxon>Agaricales</taxon>
        <taxon>Marasmiineae</taxon>
        <taxon>Physalacriaceae</taxon>
        <taxon>Armillaria</taxon>
    </lineage>
</organism>
<evidence type="ECO:0000313" key="2">
    <source>
        <dbReference type="Proteomes" id="UP000217790"/>
    </source>
</evidence>
<gene>
    <name evidence="1" type="ORF">ARMGADRAFT_1036711</name>
</gene>
<dbReference type="AlphaFoldDB" id="A0A2H3CT24"/>
<protein>
    <submittedName>
        <fullName evidence="1">Uncharacterized protein</fullName>
    </submittedName>
</protein>
<accession>A0A2H3CT24</accession>
<dbReference type="EMBL" id="KZ293694">
    <property type="protein sequence ID" value="PBK85010.1"/>
    <property type="molecule type" value="Genomic_DNA"/>
</dbReference>